<sequence length="286" mass="31392">MALDDVAVKIARSENLSILPEVGRQVIRLIDDPDASVAKLESLIERDPAMSAKIVRVANSAYYGHSNIGSIGRAVTVLGMNIVRSLVTTIVYQQVVKDYDGFSKGFAYGLWRHSLATGIVARILAKIKMPLKAENLYAASLIHNVGLLSMGRFCSDQLVTVIAEARKGERSILEVEREQLGFDHTEVGELIGQKWGLPEFMITALRYHHSPLEAPANQETATIVAVSQLAAQRAGYTFEFVANPEPIPTEWLEAIELSEDQIPAVESVLHSEMEKVQQLFNVPAAA</sequence>
<feature type="domain" description="HDOD" evidence="1">
    <location>
        <begin position="16"/>
        <end position="211"/>
    </location>
</feature>
<dbReference type="KEGG" id="npy:NPRO_16790"/>
<evidence type="ECO:0000313" key="3">
    <source>
        <dbReference type="Proteomes" id="UP000662873"/>
    </source>
</evidence>
<gene>
    <name evidence="2" type="ORF">NPRO_16790</name>
</gene>
<dbReference type="PROSITE" id="PS51833">
    <property type="entry name" value="HDOD"/>
    <property type="match status" value="1"/>
</dbReference>
<reference evidence="2" key="1">
    <citation type="journal article" name="DNA Res.">
        <title>The physiological potential of anammox bacteria as revealed by their core genome structure.</title>
        <authorList>
            <person name="Okubo T."/>
            <person name="Toyoda A."/>
            <person name="Fukuhara K."/>
            <person name="Uchiyama I."/>
            <person name="Harigaya Y."/>
            <person name="Kuroiwa M."/>
            <person name="Suzuki T."/>
            <person name="Murakami Y."/>
            <person name="Suwa Y."/>
            <person name="Takami H."/>
        </authorList>
    </citation>
    <scope>NUCLEOTIDE SEQUENCE</scope>
    <source>
        <strain evidence="2">317325-2</strain>
    </source>
</reference>
<evidence type="ECO:0000259" key="1">
    <source>
        <dbReference type="PROSITE" id="PS51833"/>
    </source>
</evidence>
<dbReference type="Gene3D" id="1.10.3210.10">
    <property type="entry name" value="Hypothetical protein af1432"/>
    <property type="match status" value="1"/>
</dbReference>
<name>A0A809SEP0_9BACT</name>
<proteinExistence type="predicted"/>
<dbReference type="PANTHER" id="PTHR33525:SF3">
    <property type="entry name" value="RIBONUCLEASE Y"/>
    <property type="match status" value="1"/>
</dbReference>
<dbReference type="InterPro" id="IPR052340">
    <property type="entry name" value="RNase_Y/CdgJ"/>
</dbReference>
<dbReference type="PANTHER" id="PTHR33525">
    <property type="match status" value="1"/>
</dbReference>
<protein>
    <submittedName>
        <fullName evidence="2">Signal transduction protein</fullName>
    </submittedName>
</protein>
<organism evidence="2 3">
    <name type="scientific">Candidatus Nitrosymbiomonas proteolyticus</name>
    <dbReference type="NCBI Taxonomy" id="2608984"/>
    <lineage>
        <taxon>Bacteria</taxon>
        <taxon>Bacillati</taxon>
        <taxon>Armatimonadota</taxon>
        <taxon>Armatimonadota incertae sedis</taxon>
        <taxon>Candidatus Nitrosymbiomonas</taxon>
    </lineage>
</organism>
<dbReference type="AlphaFoldDB" id="A0A809SEP0"/>
<dbReference type="EMBL" id="AP021858">
    <property type="protein sequence ID" value="BBO24084.1"/>
    <property type="molecule type" value="Genomic_DNA"/>
</dbReference>
<dbReference type="InterPro" id="IPR013976">
    <property type="entry name" value="HDOD"/>
</dbReference>
<dbReference type="Pfam" id="PF08668">
    <property type="entry name" value="HDOD"/>
    <property type="match status" value="1"/>
</dbReference>
<accession>A0A809SEP0</accession>
<evidence type="ECO:0000313" key="2">
    <source>
        <dbReference type="EMBL" id="BBO24084.1"/>
    </source>
</evidence>
<dbReference type="Proteomes" id="UP000662873">
    <property type="component" value="Chromosome"/>
</dbReference>
<dbReference type="SUPFAM" id="SSF109604">
    <property type="entry name" value="HD-domain/PDEase-like"/>
    <property type="match status" value="1"/>
</dbReference>